<dbReference type="EMBL" id="SOYS01000004">
    <property type="protein sequence ID" value="NIY48233.1"/>
    <property type="molecule type" value="Genomic_DNA"/>
</dbReference>
<dbReference type="CDD" id="cd03884">
    <property type="entry name" value="M20_bAS"/>
    <property type="match status" value="1"/>
</dbReference>
<dbReference type="Pfam" id="PF01546">
    <property type="entry name" value="Peptidase_M20"/>
    <property type="match status" value="1"/>
</dbReference>
<dbReference type="PIRSF" id="PIRSF001235">
    <property type="entry name" value="Amidase_carbamoylase"/>
    <property type="match status" value="1"/>
</dbReference>
<name>A0ABX0VN26_9ENTR</name>
<keyword evidence="2 3" id="KW-0378">Hydrolase</keyword>
<gene>
    <name evidence="3" type="ORF">E2L00_12005</name>
</gene>
<dbReference type="SUPFAM" id="SSF53187">
    <property type="entry name" value="Zn-dependent exopeptidases"/>
    <property type="match status" value="1"/>
</dbReference>
<dbReference type="PANTHER" id="PTHR32494:SF5">
    <property type="entry name" value="ALLANTOATE AMIDOHYDROLASE"/>
    <property type="match status" value="1"/>
</dbReference>
<dbReference type="PANTHER" id="PTHR32494">
    <property type="entry name" value="ALLANTOATE DEIMINASE-RELATED"/>
    <property type="match status" value="1"/>
</dbReference>
<comment type="similarity">
    <text evidence="1">Belongs to the peptidase M20 family.</text>
</comment>
<comment type="caution">
    <text evidence="3">The sequence shown here is derived from an EMBL/GenBank/DDBJ whole genome shotgun (WGS) entry which is preliminary data.</text>
</comment>
<dbReference type="Gene3D" id="3.40.630.10">
    <property type="entry name" value="Zn peptidases"/>
    <property type="match status" value="1"/>
</dbReference>
<sequence length="412" mass="45051">MTMANITRLRKNIETLKAISEPCNGGVTRIGFTPKYREGVEYIKCQMREAGLDVVEDDIGNIYGRLAGKNPQLPAILSGSHLDTVRNAGAFDGIAGVIAALEVARMLRENNIQLDHTLEVVGFIEEEGTQFGIVLLGSRFITGEFTEEDYDRISNESGETLRDRLQAYSSDNKVIPARRQPGTIKAFIELHDEQGPLLENTHSDIGIVDNIVAIGQMVVNVHGFAGHAGTVPMTMRQDAGVAGNLLATRLTQYVIDRYPETATLTIGKFHLEPGSANCIPCECRFTLDIRSGKAAIVQEIISYVQSESIEVARHCSVAIETEETSFKEPVEMDGTLKGIIKSACEECNLTWQPMSSGAGHDAMIMAGISRAAMLFVPCVQGITHHPAECIPWEDMGKGTDVLYNTILKIDRL</sequence>
<dbReference type="InterPro" id="IPR010158">
    <property type="entry name" value="Amidase_Cbmase"/>
</dbReference>
<keyword evidence="4" id="KW-1185">Reference proteome</keyword>
<accession>A0ABX0VN26</accession>
<proteinExistence type="inferred from homology"/>
<dbReference type="Gene3D" id="3.30.70.360">
    <property type="match status" value="1"/>
</dbReference>
<dbReference type="RefSeq" id="WP_167611614.1">
    <property type="nucleotide sequence ID" value="NZ_SOYS01000004.1"/>
</dbReference>
<protein>
    <submittedName>
        <fullName evidence="3">Zn-dependent hydrolase</fullName>
    </submittedName>
</protein>
<dbReference type="GO" id="GO:0016787">
    <property type="term" value="F:hydrolase activity"/>
    <property type="evidence" value="ECO:0007669"/>
    <property type="project" value="UniProtKB-KW"/>
</dbReference>
<reference evidence="3 4" key="1">
    <citation type="journal article" date="2020" name="Microorganisms">
        <title>Polyphasic Characterisation of Cedecea colo sp. nov., a New Enteric Bacterium Isolated from the Koala Hindgut.</title>
        <authorList>
            <person name="Boath J.M."/>
            <person name="Dakhal S."/>
            <person name="Van T.T.H."/>
            <person name="Moore R.J."/>
            <person name="Dekiwadia C."/>
            <person name="Macreadie I.G."/>
        </authorList>
    </citation>
    <scope>NUCLEOTIDE SEQUENCE [LARGE SCALE GENOMIC DNA]</scope>
    <source>
        <strain evidence="3 4">ZA</strain>
    </source>
</reference>
<dbReference type="NCBIfam" id="NF006771">
    <property type="entry name" value="PRK09290.1-5"/>
    <property type="match status" value="1"/>
</dbReference>
<evidence type="ECO:0000313" key="4">
    <source>
        <dbReference type="Proteomes" id="UP000697927"/>
    </source>
</evidence>
<evidence type="ECO:0000256" key="2">
    <source>
        <dbReference type="ARBA" id="ARBA00022801"/>
    </source>
</evidence>
<dbReference type="Proteomes" id="UP000697927">
    <property type="component" value="Unassembled WGS sequence"/>
</dbReference>
<evidence type="ECO:0000313" key="3">
    <source>
        <dbReference type="EMBL" id="NIY48233.1"/>
    </source>
</evidence>
<dbReference type="InterPro" id="IPR002933">
    <property type="entry name" value="Peptidase_M20"/>
</dbReference>
<dbReference type="SUPFAM" id="SSF55031">
    <property type="entry name" value="Bacterial exopeptidase dimerisation domain"/>
    <property type="match status" value="1"/>
</dbReference>
<dbReference type="NCBIfam" id="TIGR01879">
    <property type="entry name" value="hydantase"/>
    <property type="match status" value="1"/>
</dbReference>
<evidence type="ECO:0000256" key="1">
    <source>
        <dbReference type="ARBA" id="ARBA00006153"/>
    </source>
</evidence>
<dbReference type="InterPro" id="IPR036264">
    <property type="entry name" value="Bact_exopeptidase_dim_dom"/>
</dbReference>
<organism evidence="3 4">
    <name type="scientific">Cedecea colo</name>
    <dbReference type="NCBI Taxonomy" id="2552946"/>
    <lineage>
        <taxon>Bacteria</taxon>
        <taxon>Pseudomonadati</taxon>
        <taxon>Pseudomonadota</taxon>
        <taxon>Gammaproteobacteria</taxon>
        <taxon>Enterobacterales</taxon>
        <taxon>Enterobacteriaceae</taxon>
        <taxon>Cedecea</taxon>
    </lineage>
</organism>